<evidence type="ECO:0000313" key="3">
    <source>
        <dbReference type="Proteomes" id="UP000324222"/>
    </source>
</evidence>
<organism evidence="2 3">
    <name type="scientific">Portunus trituberculatus</name>
    <name type="common">Swimming crab</name>
    <name type="synonym">Neptunus trituberculatus</name>
    <dbReference type="NCBI Taxonomy" id="210409"/>
    <lineage>
        <taxon>Eukaryota</taxon>
        <taxon>Metazoa</taxon>
        <taxon>Ecdysozoa</taxon>
        <taxon>Arthropoda</taxon>
        <taxon>Crustacea</taxon>
        <taxon>Multicrustacea</taxon>
        <taxon>Malacostraca</taxon>
        <taxon>Eumalacostraca</taxon>
        <taxon>Eucarida</taxon>
        <taxon>Decapoda</taxon>
        <taxon>Pleocyemata</taxon>
        <taxon>Brachyura</taxon>
        <taxon>Eubrachyura</taxon>
        <taxon>Portunoidea</taxon>
        <taxon>Portunidae</taxon>
        <taxon>Portuninae</taxon>
        <taxon>Portunus</taxon>
    </lineage>
</organism>
<name>A0A5B7DN05_PORTR</name>
<protein>
    <submittedName>
        <fullName evidence="2">Uncharacterized protein</fullName>
    </submittedName>
</protein>
<dbReference type="EMBL" id="VSRR010001102">
    <property type="protein sequence ID" value="MPC22575.1"/>
    <property type="molecule type" value="Genomic_DNA"/>
</dbReference>
<proteinExistence type="predicted"/>
<comment type="caution">
    <text evidence="2">The sequence shown here is derived from an EMBL/GenBank/DDBJ whole genome shotgun (WGS) entry which is preliminary data.</text>
</comment>
<dbReference type="Proteomes" id="UP000324222">
    <property type="component" value="Unassembled WGS sequence"/>
</dbReference>
<feature type="region of interest" description="Disordered" evidence="1">
    <location>
        <begin position="23"/>
        <end position="45"/>
    </location>
</feature>
<sequence>MTVSKALKSSGLQRGAWYGRTSGRAGGRAYSSPGAQATLPEAPRDSPAVVEREAIPWAFLHHAALVDNNEILALTAWRGESLLCPADGHFGWQWTTGGGRREGVTLRWKDDDALVHRVAAAAVAVVVVVVVVEEKGCGRWPGSAYQQVGSDGAARGQYRVIYSGEHHGPSRQEWTEVEGEASPSSFTQPDPHKAFTPALT</sequence>
<reference evidence="2 3" key="1">
    <citation type="submission" date="2019-05" db="EMBL/GenBank/DDBJ databases">
        <title>Another draft genome of Portunus trituberculatus and its Hox gene families provides insights of decapod evolution.</title>
        <authorList>
            <person name="Jeong J.-H."/>
            <person name="Song I."/>
            <person name="Kim S."/>
            <person name="Choi T."/>
            <person name="Kim D."/>
            <person name="Ryu S."/>
            <person name="Kim W."/>
        </authorList>
    </citation>
    <scope>NUCLEOTIDE SEQUENCE [LARGE SCALE GENOMIC DNA]</scope>
    <source>
        <tissue evidence="2">Muscle</tissue>
    </source>
</reference>
<accession>A0A5B7DN05</accession>
<dbReference type="AlphaFoldDB" id="A0A5B7DN05"/>
<keyword evidence="3" id="KW-1185">Reference proteome</keyword>
<gene>
    <name evidence="2" type="ORF">E2C01_015592</name>
</gene>
<feature type="region of interest" description="Disordered" evidence="1">
    <location>
        <begin position="167"/>
        <end position="200"/>
    </location>
</feature>
<evidence type="ECO:0000256" key="1">
    <source>
        <dbReference type="SAM" id="MobiDB-lite"/>
    </source>
</evidence>
<evidence type="ECO:0000313" key="2">
    <source>
        <dbReference type="EMBL" id="MPC22575.1"/>
    </source>
</evidence>